<dbReference type="Proteomes" id="UP000501421">
    <property type="component" value="Plasmid pGspE55-1"/>
</dbReference>
<reference evidence="2" key="1">
    <citation type="journal article" date="2020" name="Microbiol. Resour. Announc.">
        <title>Complete Genome Sequence of Geobacillus sp. Strain E55-1, Isolated from Mine Geyser in Japan.</title>
        <authorList>
            <person name="Miyazaki K."/>
            <person name="Hase E."/>
            <person name="Tokito N."/>
        </authorList>
    </citation>
    <scope>NUCLEOTIDE SEQUENCE [LARGE SCALE GENOMIC DNA]</scope>
    <source>
        <strain evidence="2">E55-1</strain>
        <plasmid evidence="2">pGspE55-1</plasmid>
    </source>
</reference>
<name>A0A679G4I7_9BACL</name>
<organism evidence="1 2">
    <name type="scientific">Geobacillus subterraneus</name>
    <dbReference type="NCBI Taxonomy" id="129338"/>
    <lineage>
        <taxon>Bacteria</taxon>
        <taxon>Bacillati</taxon>
        <taxon>Bacillota</taxon>
        <taxon>Bacilli</taxon>
        <taxon>Bacillales</taxon>
        <taxon>Anoxybacillaceae</taxon>
        <taxon>Geobacillus</taxon>
    </lineage>
</organism>
<protein>
    <submittedName>
        <fullName evidence="1">Uncharacterized protein</fullName>
    </submittedName>
</protein>
<sequence>MEGIQGILERVSFNEEQTNELLSNLKKEGLVVGVEDLGRYLRQKGVVVKEHVGRKRNYIELTPQLFGVDFHRSETLKQFFSEHLKMGKIQFIPDSDEKRLKSIESSLRMARKRASIGYDHSYMTIDAYREFLLTFEEKKQKYFEARDLILVKWDSLVSNFKNVLRSTLEELGAIDREELFAMICAKLPTKEEYRESFYMTLTVKAFPVAENLEMFDEKIRREIEKGMQGEALLVMYEIVGNALNDAFLCVSNMMKSVCEHGSIQNKTVSGLRTTAKRLAEKNLFHNDKIDSIRESMVQLSYEKNADVLLSEGECLLAFIYGYALELGVDSLLDIGQSPLSQQELAEMYQFLE</sequence>
<keyword evidence="2" id="KW-1185">Reference proteome</keyword>
<proteinExistence type="predicted"/>
<evidence type="ECO:0000313" key="2">
    <source>
        <dbReference type="Proteomes" id="UP000501421"/>
    </source>
</evidence>
<dbReference type="EMBL" id="AP022558">
    <property type="protein sequence ID" value="BBW98961.1"/>
    <property type="molecule type" value="Genomic_DNA"/>
</dbReference>
<dbReference type="RefSeq" id="WP_172418930.1">
    <property type="nucleotide sequence ID" value="NZ_AP022558.1"/>
</dbReference>
<accession>A0A679G4I7</accession>
<dbReference type="AlphaFoldDB" id="A0A679G4I7"/>
<geneLocation type="plasmid" evidence="1 2">
    <name>pGspE55-1</name>
</geneLocation>
<evidence type="ECO:0000313" key="1">
    <source>
        <dbReference type="EMBL" id="BBW98961.1"/>
    </source>
</evidence>
<gene>
    <name evidence="1" type="ORF">GsuE55_37940</name>
</gene>
<keyword evidence="1" id="KW-0614">Plasmid</keyword>